<dbReference type="EMBL" id="CP107006">
    <property type="protein sequence ID" value="UYQ92151.1"/>
    <property type="molecule type" value="Genomic_DNA"/>
</dbReference>
<dbReference type="InterPro" id="IPR007430">
    <property type="entry name" value="VirB8"/>
</dbReference>
<dbReference type="Pfam" id="PF04335">
    <property type="entry name" value="VirB8"/>
    <property type="match status" value="1"/>
</dbReference>
<evidence type="ECO:0000256" key="1">
    <source>
        <dbReference type="SAM" id="Phobius"/>
    </source>
</evidence>
<keyword evidence="4" id="KW-1185">Reference proteome</keyword>
<sequence>MMNGIFSRAKSVDVAFRQVKHFALIVVLASLFLCGFIVVRTQTRITEAENKVLVLLNGKVVEAVPSTREENKPVEARDHVATFHEYFFTLSPDDRLIQENINRALYLADRSAKDQYDNLVERNYFSNVISGNVSQRIRIDSVVLDMERYPYYFRCMARQEITRVTAVVERSLITEGYLRSVPRSEQNSHGLLIERWKILENNDITVKPR</sequence>
<proteinExistence type="predicted"/>
<name>A0ABY6IXN7_9BACT</name>
<dbReference type="NCBIfam" id="TIGR03781">
    <property type="entry name" value="Bac_Flav_CT_K"/>
    <property type="match status" value="1"/>
</dbReference>
<protein>
    <submittedName>
        <fullName evidence="3">Conjugative transposon protein TraK</fullName>
    </submittedName>
</protein>
<dbReference type="Proteomes" id="UP001162741">
    <property type="component" value="Chromosome"/>
</dbReference>
<evidence type="ECO:0000259" key="2">
    <source>
        <dbReference type="Pfam" id="PF04335"/>
    </source>
</evidence>
<dbReference type="InterPro" id="IPR022276">
    <property type="entry name" value="Conjug_transposon_TraK"/>
</dbReference>
<dbReference type="RefSeq" id="WP_244844048.1">
    <property type="nucleotide sequence ID" value="NZ_CP107006.1"/>
</dbReference>
<feature type="domain" description="Bacterial virulence protein VirB8" evidence="2">
    <location>
        <begin position="6"/>
        <end position="145"/>
    </location>
</feature>
<keyword evidence="1" id="KW-1133">Transmembrane helix</keyword>
<reference evidence="3" key="1">
    <citation type="submission" date="2022-10" db="EMBL/GenBank/DDBJ databases">
        <title>Chitinophaga sp. nov., isolated from soil.</title>
        <authorList>
            <person name="Jeon C.O."/>
        </authorList>
    </citation>
    <scope>NUCLEOTIDE SEQUENCE</scope>
    <source>
        <strain evidence="3">R8</strain>
    </source>
</reference>
<organism evidence="3 4">
    <name type="scientific">Chitinophaga horti</name>
    <dbReference type="NCBI Taxonomy" id="2920382"/>
    <lineage>
        <taxon>Bacteria</taxon>
        <taxon>Pseudomonadati</taxon>
        <taxon>Bacteroidota</taxon>
        <taxon>Chitinophagia</taxon>
        <taxon>Chitinophagales</taxon>
        <taxon>Chitinophagaceae</taxon>
        <taxon>Chitinophaga</taxon>
    </lineage>
</organism>
<gene>
    <name evidence="3" type="primary">traK</name>
    <name evidence="3" type="ORF">MKQ68_18855</name>
</gene>
<feature type="transmembrane region" description="Helical" evidence="1">
    <location>
        <begin position="21"/>
        <end position="39"/>
    </location>
</feature>
<evidence type="ECO:0000313" key="3">
    <source>
        <dbReference type="EMBL" id="UYQ92151.1"/>
    </source>
</evidence>
<evidence type="ECO:0000313" key="4">
    <source>
        <dbReference type="Proteomes" id="UP001162741"/>
    </source>
</evidence>
<keyword evidence="1" id="KW-0812">Transmembrane</keyword>
<accession>A0ABY6IXN7</accession>
<keyword evidence="1" id="KW-0472">Membrane</keyword>